<keyword evidence="5" id="KW-0539">Nucleus</keyword>
<name>A0A9W7DD27_AMBMO</name>
<feature type="domain" description="Zn(2)-C6 fungal-type" evidence="7">
    <location>
        <begin position="104"/>
        <end position="136"/>
    </location>
</feature>
<feature type="region of interest" description="Disordered" evidence="6">
    <location>
        <begin position="639"/>
        <end position="674"/>
    </location>
</feature>
<dbReference type="Proteomes" id="UP001165063">
    <property type="component" value="Unassembled WGS sequence"/>
</dbReference>
<dbReference type="SUPFAM" id="SSF57701">
    <property type="entry name" value="Zn2/Cys6 DNA-binding domain"/>
    <property type="match status" value="1"/>
</dbReference>
<feature type="region of interest" description="Disordered" evidence="6">
    <location>
        <begin position="304"/>
        <end position="385"/>
    </location>
</feature>
<comment type="subcellular location">
    <subcellularLocation>
        <location evidence="1">Nucleus</location>
    </subcellularLocation>
</comment>
<dbReference type="GO" id="GO:0000976">
    <property type="term" value="F:transcription cis-regulatory region binding"/>
    <property type="evidence" value="ECO:0007669"/>
    <property type="project" value="TreeGrafter"/>
</dbReference>
<dbReference type="InterPro" id="IPR036864">
    <property type="entry name" value="Zn2-C6_fun-type_DNA-bd_sf"/>
</dbReference>
<feature type="compositionally biased region" description="Low complexity" evidence="6">
    <location>
        <begin position="309"/>
        <end position="326"/>
    </location>
</feature>
<dbReference type="GO" id="GO:0008270">
    <property type="term" value="F:zinc ion binding"/>
    <property type="evidence" value="ECO:0007669"/>
    <property type="project" value="InterPro"/>
</dbReference>
<dbReference type="GO" id="GO:0000981">
    <property type="term" value="F:DNA-binding transcription factor activity, RNA polymerase II-specific"/>
    <property type="evidence" value="ECO:0007669"/>
    <property type="project" value="InterPro"/>
</dbReference>
<dbReference type="PANTHER" id="PTHR31845">
    <property type="entry name" value="FINGER DOMAIN PROTEIN, PUTATIVE-RELATED"/>
    <property type="match status" value="1"/>
</dbReference>
<evidence type="ECO:0000313" key="9">
    <source>
        <dbReference type="Proteomes" id="UP001165063"/>
    </source>
</evidence>
<evidence type="ECO:0000313" key="8">
    <source>
        <dbReference type="EMBL" id="GMG19678.1"/>
    </source>
</evidence>
<dbReference type="SMART" id="SM00066">
    <property type="entry name" value="GAL4"/>
    <property type="match status" value="1"/>
</dbReference>
<evidence type="ECO:0000256" key="5">
    <source>
        <dbReference type="ARBA" id="ARBA00023242"/>
    </source>
</evidence>
<dbReference type="Gene3D" id="4.10.240.10">
    <property type="entry name" value="Zn(2)-C6 fungal-type DNA-binding domain"/>
    <property type="match status" value="1"/>
</dbReference>
<dbReference type="CDD" id="cd00067">
    <property type="entry name" value="GAL4"/>
    <property type="match status" value="1"/>
</dbReference>
<sequence length="793" mass="87584">MKLNESLSVVISQPQQQPQQLPILRVQPKYPILPNPIQQRQLEIQKNQRQVTSRILSHDITAPQGLQQRSKSRAHSHDTHNQSNGASSPPVPSGSTAKEKRSKACTNCRRSKVKCEKLNDDEACKRCKSQNMNCVYEYKIASYKVVGGGTSTNTSGGGSGSLISSNRSQKSVDGSGSVSGINQRNLQNGPQAQPKQVKSYLSNLLNPVEPPEKSSVARVRSVTLPTNITSSNRTSNTNILSPDTHGTDWKYNVENKLQDFDSKLGSILTLLQQQQQQQHLQSSGSLHERPQITSAPQIIHRQITDGNQSNLSSRPSTSRSSSNESSIPTVTKRTYSDGSYDSFTSSHKRAKNVPNVTPLLTSTTPVSESSQSSSPSNSSNTNPESFTVEDLCLSKILSVEEARELFKFFDSNISSQLFGFNIQHYRVEDIWRNCPLLVATICAIASIHHPVYSHLFVQLEALIHKLSQEILFKAPTNELEGFNTVLALCFCGFWFQKGQMFTGLALQLAKTMNFHSAATNSPNCHRKAQGSTKESNSASGISKKDKLKLWYLLYILDGQQSLVFNRTTLMNSNDAVFKNSRTLLLDSPNSLNRLSISGGGVGGGALNRTHSIASMHHSASGPAPQLTSKEKAKLNPRGANQFNTALNDDTESSDTDTDTDDDDDDEGSSDISIMVGKPAKTNFSDLRLVSQVEYNQAISEVFNGEAWDLLTPASFGLPFKSNLELDKWMVQWTVLLAPFNHNPIWSSKSTLIYYNFAKMHINSKAVREFHMNGAELPTLNEGQIEEVIEEQFR</sequence>
<dbReference type="InterPro" id="IPR051089">
    <property type="entry name" value="prtT"/>
</dbReference>
<evidence type="ECO:0000256" key="4">
    <source>
        <dbReference type="ARBA" id="ARBA00023163"/>
    </source>
</evidence>
<keyword evidence="2" id="KW-0805">Transcription regulation</keyword>
<feature type="compositionally biased region" description="Polar residues" evidence="6">
    <location>
        <begin position="169"/>
        <end position="197"/>
    </location>
</feature>
<dbReference type="CDD" id="cd12148">
    <property type="entry name" value="fungal_TF_MHR"/>
    <property type="match status" value="1"/>
</dbReference>
<protein>
    <submittedName>
        <fullName evidence="8">Unnamed protein product</fullName>
    </submittedName>
</protein>
<dbReference type="GO" id="GO:0005634">
    <property type="term" value="C:nucleus"/>
    <property type="evidence" value="ECO:0007669"/>
    <property type="project" value="UniProtKB-SubCell"/>
</dbReference>
<organism evidence="8 9">
    <name type="scientific">Ambrosiozyma monospora</name>
    <name type="common">Yeast</name>
    <name type="synonym">Endomycopsis monosporus</name>
    <dbReference type="NCBI Taxonomy" id="43982"/>
    <lineage>
        <taxon>Eukaryota</taxon>
        <taxon>Fungi</taxon>
        <taxon>Dikarya</taxon>
        <taxon>Ascomycota</taxon>
        <taxon>Saccharomycotina</taxon>
        <taxon>Pichiomycetes</taxon>
        <taxon>Pichiales</taxon>
        <taxon>Pichiaceae</taxon>
        <taxon>Ambrosiozyma</taxon>
    </lineage>
</organism>
<evidence type="ECO:0000256" key="2">
    <source>
        <dbReference type="ARBA" id="ARBA00023015"/>
    </source>
</evidence>
<dbReference type="InterPro" id="IPR001138">
    <property type="entry name" value="Zn2Cys6_DnaBD"/>
</dbReference>
<evidence type="ECO:0000256" key="1">
    <source>
        <dbReference type="ARBA" id="ARBA00004123"/>
    </source>
</evidence>
<dbReference type="PROSITE" id="PS50048">
    <property type="entry name" value="ZN2_CY6_FUNGAL_2"/>
    <property type="match status" value="1"/>
</dbReference>
<proteinExistence type="predicted"/>
<feature type="compositionally biased region" description="Polar residues" evidence="6">
    <location>
        <begin position="327"/>
        <end position="345"/>
    </location>
</feature>
<gene>
    <name evidence="8" type="ORF">Amon01_000065000</name>
</gene>
<evidence type="ECO:0000256" key="3">
    <source>
        <dbReference type="ARBA" id="ARBA00023125"/>
    </source>
</evidence>
<dbReference type="EMBL" id="BSXU01000178">
    <property type="protein sequence ID" value="GMG19678.1"/>
    <property type="molecule type" value="Genomic_DNA"/>
</dbReference>
<feature type="compositionally biased region" description="Acidic residues" evidence="6">
    <location>
        <begin position="648"/>
        <end position="668"/>
    </location>
</feature>
<dbReference type="PROSITE" id="PS00463">
    <property type="entry name" value="ZN2_CY6_FUNGAL_1"/>
    <property type="match status" value="1"/>
</dbReference>
<keyword evidence="9" id="KW-1185">Reference proteome</keyword>
<reference evidence="8" key="1">
    <citation type="submission" date="2023-04" db="EMBL/GenBank/DDBJ databases">
        <title>Ambrosiozyma monospora NBRC 1965.</title>
        <authorList>
            <person name="Ichikawa N."/>
            <person name="Sato H."/>
            <person name="Tonouchi N."/>
        </authorList>
    </citation>
    <scope>NUCLEOTIDE SEQUENCE</scope>
    <source>
        <strain evidence="8">NBRC 1965</strain>
    </source>
</reference>
<evidence type="ECO:0000256" key="6">
    <source>
        <dbReference type="SAM" id="MobiDB-lite"/>
    </source>
</evidence>
<keyword evidence="4" id="KW-0804">Transcription</keyword>
<evidence type="ECO:0000259" key="7">
    <source>
        <dbReference type="PROSITE" id="PS50048"/>
    </source>
</evidence>
<comment type="caution">
    <text evidence="8">The sequence shown here is derived from an EMBL/GenBank/DDBJ whole genome shotgun (WGS) entry which is preliminary data.</text>
</comment>
<accession>A0A9W7DD27</accession>
<keyword evidence="3" id="KW-0238">DNA-binding</keyword>
<feature type="region of interest" description="Disordered" evidence="6">
    <location>
        <begin position="520"/>
        <end position="539"/>
    </location>
</feature>
<feature type="region of interest" description="Disordered" evidence="6">
    <location>
        <begin position="58"/>
        <end position="103"/>
    </location>
</feature>
<dbReference type="OrthoDB" id="4060227at2759"/>
<dbReference type="Pfam" id="PF00172">
    <property type="entry name" value="Zn_clus"/>
    <property type="match status" value="1"/>
</dbReference>
<feature type="region of interest" description="Disordered" evidence="6">
    <location>
        <begin position="153"/>
        <end position="197"/>
    </location>
</feature>
<dbReference type="AlphaFoldDB" id="A0A9W7DD27"/>
<feature type="compositionally biased region" description="Low complexity" evidence="6">
    <location>
        <begin position="361"/>
        <end position="385"/>
    </location>
</feature>
<dbReference type="PANTHER" id="PTHR31845:SF19">
    <property type="entry name" value="TRANSCRIPTION FACTOR DOMAIN-CONTAINING PROTEIN"/>
    <property type="match status" value="1"/>
</dbReference>